<dbReference type="SMART" id="SM00320">
    <property type="entry name" value="WD40"/>
    <property type="match status" value="4"/>
</dbReference>
<dbReference type="Pfam" id="PF00400">
    <property type="entry name" value="WD40"/>
    <property type="match status" value="3"/>
</dbReference>
<accession>A0A9P5P289</accession>
<dbReference type="Proteomes" id="UP000724874">
    <property type="component" value="Unassembled WGS sequence"/>
</dbReference>
<dbReference type="InterPro" id="IPR040132">
    <property type="entry name" value="Tex1/THOC3"/>
</dbReference>
<proteinExistence type="inferred from homology"/>
<keyword evidence="1 4" id="KW-0853">WD repeat</keyword>
<evidence type="ECO:0000256" key="2">
    <source>
        <dbReference type="ARBA" id="ARBA00022737"/>
    </source>
</evidence>
<dbReference type="InterPro" id="IPR036322">
    <property type="entry name" value="WD40_repeat_dom_sf"/>
</dbReference>
<keyword evidence="2" id="KW-0677">Repeat</keyword>
<dbReference type="InterPro" id="IPR019775">
    <property type="entry name" value="WD40_repeat_CS"/>
</dbReference>
<dbReference type="PANTHER" id="PTHR22839:SF0">
    <property type="entry name" value="THO COMPLEX SUBUNIT 3"/>
    <property type="match status" value="1"/>
</dbReference>
<dbReference type="InterPro" id="IPR001680">
    <property type="entry name" value="WD40_rpt"/>
</dbReference>
<evidence type="ECO:0000313" key="6">
    <source>
        <dbReference type="EMBL" id="KAF8914247.1"/>
    </source>
</evidence>
<dbReference type="GO" id="GO:0000445">
    <property type="term" value="C:THO complex part of transcription export complex"/>
    <property type="evidence" value="ECO:0007669"/>
    <property type="project" value="TreeGrafter"/>
</dbReference>
<dbReference type="PANTHER" id="PTHR22839">
    <property type="entry name" value="THO COMPLEX SUBUNIT 3 THO3"/>
    <property type="match status" value="1"/>
</dbReference>
<feature type="repeat" description="WD" evidence="4">
    <location>
        <begin position="92"/>
        <end position="135"/>
    </location>
</feature>
<sequence>MSQQSTKDEDEIPLPERPPSPPLHTTFGVRGIHPPNFSAFKPRDYRMPSHQAMNHVAWSCDGKKLAAVGIDKSTRVWNPEKSMEMRSATTFVGGHTDDVDYVSWNPTHPELFCTSGSKDRRIVFWDARQSRYIQQCPLKASPVETCYAPDGRSLLYATAGNQLFFMTFGKTGDDTKEEWHMSDREAQIGSTAIFNHVGDAIVVAHQTEHTVRVMDIPSMKVIESPAAHVGGCVALALDPRGRYLASGGHDSIVNMFDLNDWICARTITVCENSISALSFSYDGEYLAIANAGPYIDICATETGIPLHRVPASGPSPTVAWHPSKYLVAYCGQAKVREGSPSNAFVSTFGLLE</sequence>
<gene>
    <name evidence="6" type="ORF">CPB84DRAFT_1669571</name>
</gene>
<protein>
    <submittedName>
        <fullName evidence="6">WD40-repeat-containing domain protein</fullName>
    </submittedName>
</protein>
<dbReference type="PROSITE" id="PS50082">
    <property type="entry name" value="WD_REPEATS_2"/>
    <property type="match status" value="1"/>
</dbReference>
<keyword evidence="7" id="KW-1185">Reference proteome</keyword>
<evidence type="ECO:0000256" key="1">
    <source>
        <dbReference type="ARBA" id="ARBA00022574"/>
    </source>
</evidence>
<name>A0A9P5P289_GYMJU</name>
<comment type="similarity">
    <text evidence="3">Belongs to the THOC3 family.</text>
</comment>
<reference evidence="6" key="1">
    <citation type="submission" date="2020-11" db="EMBL/GenBank/DDBJ databases">
        <authorList>
            <consortium name="DOE Joint Genome Institute"/>
            <person name="Ahrendt S."/>
            <person name="Riley R."/>
            <person name="Andreopoulos W."/>
            <person name="LaButti K."/>
            <person name="Pangilinan J."/>
            <person name="Ruiz-duenas F.J."/>
            <person name="Barrasa J.M."/>
            <person name="Sanchez-Garcia M."/>
            <person name="Camarero S."/>
            <person name="Miyauchi S."/>
            <person name="Serrano A."/>
            <person name="Linde D."/>
            <person name="Babiker R."/>
            <person name="Drula E."/>
            <person name="Ayuso-Fernandez I."/>
            <person name="Pacheco R."/>
            <person name="Padilla G."/>
            <person name="Ferreira P."/>
            <person name="Barriuso J."/>
            <person name="Kellner H."/>
            <person name="Castanera R."/>
            <person name="Alfaro M."/>
            <person name="Ramirez L."/>
            <person name="Pisabarro A.G."/>
            <person name="Kuo A."/>
            <person name="Tritt A."/>
            <person name="Lipzen A."/>
            <person name="He G."/>
            <person name="Yan M."/>
            <person name="Ng V."/>
            <person name="Cullen D."/>
            <person name="Martin F."/>
            <person name="Rosso M.-N."/>
            <person name="Henrissat B."/>
            <person name="Hibbett D."/>
            <person name="Martinez A.T."/>
            <person name="Grigoriev I.V."/>
        </authorList>
    </citation>
    <scope>NUCLEOTIDE SEQUENCE</scope>
    <source>
        <strain evidence="6">AH 44721</strain>
    </source>
</reference>
<evidence type="ECO:0000256" key="4">
    <source>
        <dbReference type="PROSITE-ProRule" id="PRU00221"/>
    </source>
</evidence>
<evidence type="ECO:0000256" key="3">
    <source>
        <dbReference type="ARBA" id="ARBA00046343"/>
    </source>
</evidence>
<evidence type="ECO:0000313" key="7">
    <source>
        <dbReference type="Proteomes" id="UP000724874"/>
    </source>
</evidence>
<dbReference type="AlphaFoldDB" id="A0A9P5P289"/>
<comment type="caution">
    <text evidence="6">The sequence shown here is derived from an EMBL/GenBank/DDBJ whole genome shotgun (WGS) entry which is preliminary data.</text>
</comment>
<dbReference type="Gene3D" id="2.130.10.10">
    <property type="entry name" value="YVTN repeat-like/Quinoprotein amine dehydrogenase"/>
    <property type="match status" value="2"/>
</dbReference>
<evidence type="ECO:0000256" key="5">
    <source>
        <dbReference type="SAM" id="MobiDB-lite"/>
    </source>
</evidence>
<dbReference type="PROSITE" id="PS00678">
    <property type="entry name" value="WD_REPEATS_1"/>
    <property type="match status" value="1"/>
</dbReference>
<dbReference type="GO" id="GO:0006406">
    <property type="term" value="P:mRNA export from nucleus"/>
    <property type="evidence" value="ECO:0007669"/>
    <property type="project" value="InterPro"/>
</dbReference>
<dbReference type="OrthoDB" id="340259at2759"/>
<dbReference type="SUPFAM" id="SSF50978">
    <property type="entry name" value="WD40 repeat-like"/>
    <property type="match status" value="1"/>
</dbReference>
<dbReference type="EMBL" id="JADNYJ010000001">
    <property type="protein sequence ID" value="KAF8914247.1"/>
    <property type="molecule type" value="Genomic_DNA"/>
</dbReference>
<dbReference type="InterPro" id="IPR015943">
    <property type="entry name" value="WD40/YVTN_repeat-like_dom_sf"/>
</dbReference>
<feature type="region of interest" description="Disordered" evidence="5">
    <location>
        <begin position="1"/>
        <end position="31"/>
    </location>
</feature>
<organism evidence="6 7">
    <name type="scientific">Gymnopilus junonius</name>
    <name type="common">Spectacular rustgill mushroom</name>
    <name type="synonym">Gymnopilus spectabilis subsp. junonius</name>
    <dbReference type="NCBI Taxonomy" id="109634"/>
    <lineage>
        <taxon>Eukaryota</taxon>
        <taxon>Fungi</taxon>
        <taxon>Dikarya</taxon>
        <taxon>Basidiomycota</taxon>
        <taxon>Agaricomycotina</taxon>
        <taxon>Agaricomycetes</taxon>
        <taxon>Agaricomycetidae</taxon>
        <taxon>Agaricales</taxon>
        <taxon>Agaricineae</taxon>
        <taxon>Hymenogastraceae</taxon>
        <taxon>Gymnopilus</taxon>
    </lineage>
</organism>